<protein>
    <submittedName>
        <fullName evidence="2">Unannotated protein</fullName>
    </submittedName>
</protein>
<gene>
    <name evidence="2" type="ORF">UFOPK1392_01073</name>
</gene>
<dbReference type="EMBL" id="CAEMXZ010000038">
    <property type="protein sequence ID" value="CAB4323320.1"/>
    <property type="molecule type" value="Genomic_DNA"/>
</dbReference>
<evidence type="ECO:0000256" key="1">
    <source>
        <dbReference type="SAM" id="MobiDB-lite"/>
    </source>
</evidence>
<feature type="region of interest" description="Disordered" evidence="1">
    <location>
        <begin position="50"/>
        <end position="77"/>
    </location>
</feature>
<proteinExistence type="predicted"/>
<accession>A0A6J5YAW8</accession>
<sequence length="77" mass="7813">MTGTLGAPAGKATVPVTEDDRAANHKRYEGEELSTLLKAKVSDEIATVGRNEADAPSESSSAGSETVPVAGFHVGTA</sequence>
<evidence type="ECO:0000313" key="2">
    <source>
        <dbReference type="EMBL" id="CAB4323320.1"/>
    </source>
</evidence>
<dbReference type="AlphaFoldDB" id="A0A6J5YAW8"/>
<organism evidence="2">
    <name type="scientific">freshwater metagenome</name>
    <dbReference type="NCBI Taxonomy" id="449393"/>
    <lineage>
        <taxon>unclassified sequences</taxon>
        <taxon>metagenomes</taxon>
        <taxon>ecological metagenomes</taxon>
    </lineage>
</organism>
<name>A0A6J5YAW8_9ZZZZ</name>
<reference evidence="2" key="1">
    <citation type="submission" date="2020-05" db="EMBL/GenBank/DDBJ databases">
        <authorList>
            <person name="Chiriac C."/>
            <person name="Salcher M."/>
            <person name="Ghai R."/>
            <person name="Kavagutti S V."/>
        </authorList>
    </citation>
    <scope>NUCLEOTIDE SEQUENCE</scope>
</reference>